<dbReference type="SUPFAM" id="SSF49401">
    <property type="entry name" value="Bacterial adhesins"/>
    <property type="match status" value="6"/>
</dbReference>
<dbReference type="InterPro" id="IPR011252">
    <property type="entry name" value="Fibrogen-bd_dom1"/>
</dbReference>
<dbReference type="EMBL" id="CP129683">
    <property type="protein sequence ID" value="XDS49908.1"/>
    <property type="molecule type" value="Genomic_DNA"/>
</dbReference>
<feature type="region of interest" description="Disordered" evidence="7">
    <location>
        <begin position="595"/>
        <end position="631"/>
    </location>
</feature>
<evidence type="ECO:0000313" key="14">
    <source>
        <dbReference type="EMBL" id="XDS48679.1"/>
    </source>
</evidence>
<evidence type="ECO:0000313" key="15">
    <source>
        <dbReference type="EMBL" id="XDS49908.1"/>
    </source>
</evidence>
<dbReference type="GO" id="GO:0007155">
    <property type="term" value="P:cell adhesion"/>
    <property type="evidence" value="ECO:0007669"/>
    <property type="project" value="InterPro"/>
</dbReference>
<evidence type="ECO:0000256" key="9">
    <source>
        <dbReference type="SAM" id="SignalP"/>
    </source>
</evidence>
<dbReference type="KEGG" id="bfk:QN062_05675"/>
<dbReference type="Gene3D" id="2.60.40.740">
    <property type="match status" value="5"/>
</dbReference>
<comment type="similarity">
    <text evidence="2">Belongs to the serine-aspartate repeat-containing protein (SDr) family.</text>
</comment>
<feature type="domain" description="SpaA-like prealbumin fold" evidence="11">
    <location>
        <begin position="1132"/>
        <end position="1215"/>
    </location>
</feature>
<reference evidence="13" key="1">
    <citation type="submission" date="2023-07" db="EMBL/GenBank/DDBJ databases">
        <title>Bifidobacterium aquikefiriaerophilum sp. nov. and Bifidobacterium eccum sp. nov., isolated from water kefir.</title>
        <authorList>
            <person name="Breselge S."/>
            <person name="Bellassi P."/>
            <person name="Barcenilla C."/>
            <person name="Alvarez-Ordonez A."/>
            <person name="Morelli L."/>
            <person name="Cotter P.D."/>
        </authorList>
    </citation>
    <scope>NUCLEOTIDE SEQUENCE</scope>
    <source>
        <strain evidence="15">WK012_4_13</strain>
        <strain evidence="14">WK013_4_14</strain>
        <strain evidence="13">WK048_4_13</strain>
    </source>
</reference>
<protein>
    <submittedName>
        <fullName evidence="13">SpaA isopeptide-forming pilin-related protein</fullName>
    </submittedName>
</protein>
<feature type="signal peptide" evidence="9">
    <location>
        <begin position="1"/>
        <end position="39"/>
    </location>
</feature>
<evidence type="ECO:0000259" key="10">
    <source>
        <dbReference type="Pfam" id="PF05737"/>
    </source>
</evidence>
<keyword evidence="8" id="KW-0812">Transmembrane</keyword>
<dbReference type="Pfam" id="PF17802">
    <property type="entry name" value="SpaA"/>
    <property type="match status" value="5"/>
</dbReference>
<feature type="region of interest" description="Disordered" evidence="7">
    <location>
        <begin position="456"/>
        <end position="486"/>
    </location>
</feature>
<dbReference type="EMBL" id="CP129682">
    <property type="protein sequence ID" value="XDS48679.1"/>
    <property type="molecule type" value="Genomic_DNA"/>
</dbReference>
<organism evidence="13">
    <name type="scientific">Bifidobacterium fermentum</name>
    <dbReference type="NCBI Taxonomy" id="3059035"/>
    <lineage>
        <taxon>Bacteria</taxon>
        <taxon>Bacillati</taxon>
        <taxon>Actinomycetota</taxon>
        <taxon>Actinomycetes</taxon>
        <taxon>Bifidobacteriales</taxon>
        <taxon>Bifidobacteriaceae</taxon>
        <taxon>Bifidobacterium</taxon>
    </lineage>
</organism>
<keyword evidence="6" id="KW-0572">Peptidoglycan-anchor</keyword>
<dbReference type="InterPro" id="IPR008966">
    <property type="entry name" value="Adhesion_dom_sf"/>
</dbReference>
<proteinExistence type="inferred from homology"/>
<dbReference type="Gene3D" id="2.60.40.1280">
    <property type="match status" value="1"/>
</dbReference>
<feature type="domain" description="SpaA-like prealbumin fold" evidence="11">
    <location>
        <begin position="1036"/>
        <end position="1120"/>
    </location>
</feature>
<feature type="domain" description="Collagen binding" evidence="10">
    <location>
        <begin position="624"/>
        <end position="750"/>
    </location>
</feature>
<feature type="compositionally biased region" description="Polar residues" evidence="7">
    <location>
        <begin position="461"/>
        <end position="486"/>
    </location>
</feature>
<dbReference type="EMBL" id="CP129675">
    <property type="protein sequence ID" value="XDS46618.1"/>
    <property type="molecule type" value="Genomic_DNA"/>
</dbReference>
<dbReference type="GO" id="GO:0005975">
    <property type="term" value="P:carbohydrate metabolic process"/>
    <property type="evidence" value="ECO:0007669"/>
    <property type="project" value="UniProtKB-ARBA"/>
</dbReference>
<accession>A0AB39UD00</accession>
<evidence type="ECO:0000259" key="11">
    <source>
        <dbReference type="Pfam" id="PF17802"/>
    </source>
</evidence>
<feature type="domain" description="Collagen binding" evidence="10">
    <location>
        <begin position="488"/>
        <end position="600"/>
    </location>
</feature>
<feature type="domain" description="SpaA-like prealbumin fold" evidence="11">
    <location>
        <begin position="1226"/>
        <end position="1308"/>
    </location>
</feature>
<evidence type="ECO:0000256" key="2">
    <source>
        <dbReference type="ARBA" id="ARBA00007257"/>
    </source>
</evidence>
<sequence length="1461" mass="153708">MKKSSNLAKTGIVKRIVTFLVALATLLVVFQTSSGTALADDTTPGVTTGTINTNLPDDSNGTIIDTAKATFTDANGNEVDSSQVNAGTNVDFKYTWSVPDPLADGTRLKGGDTFTFKMPANIDYHTVTNGKLGDYGTYTVDASGNVTFTFNDNVDGVDDVSGTFEYSSSISQETTTGEQSFDIPTTSNEPAIPYFVQPTGGTDIAKAGTLNGETNGKNPTGITWDVTINTSLQTLTNATVTDPMPSSTEDSVASTLKSVAVYPVTVDTKGNVTSTGAALTEGTDYTVDAAGKVTFIGKYATTRDAFKIEYKSDIDTSKVPKDGGTETFKNTATLNNDGKDSPASASVAANYGKFLDKSFDGADNDGSQKYNWHIDYNGQDATLSADNAVITDTLDKGTFTGTPVLTYADGSTVDPADYTIAYNADHNQMTVSFVNGLDKAVKIAYQSTISGAIDDSDKDGITNTASSDDVTKTTNSGSLGQQGLTKTRGSVDYNTKQVAWHFDINQARQNMSNWILTDTVPEGLTVDMSSFVLKDKDKNVTYVNGTDYEVKATADGFTLEFLGDLKTSAPDWYTLSYNTSFDTLNLPSNKDWKNSAEAQWTDTSGSTHTNTGSADFSPNDSAQNDGSKSGSYNATTKDITWTVVGNYNQRTLSNASITDPIPSTQTYVPDSAKVFEATINADGSYSLGSDVTSSISPSFDSDSKTVTAKLPDDSTKAYVLQFETSLDNQVLSDTKESNTATYTNNKIDNELDASISVPNGSNYVDKSGTADSTDSSYVNWNVWINKSQSTLENAKIVDNPTSNQIVDQSSIKIYPVSVSADGQTYTPDTSKALTLGKDYTVDLQTVAATGVQTLTIAFSNTIHTAYDLQYRTLVNTPLKNDTVSNSVTISADNLEQSQTSKSNNVAVYNNNGSADGKNTTIEINKIDAETKAALSNASFALYSVDSNGQKATLLKTGTTDSDGNLTWGNMVSGKYILVETSAPAGYTISDNLKNGVTFTVSYTTAAASSSPSDVTCSVDTSSNTNKCTVSDQETTGSVVLTKTDGDSNKPLAGAVFDVYSSNDSATPVKSGVTTGADGRVTVDGLLPGDYYFVETAAPAGYELSGDHVPFTIAFQSPVTVATASATNAEKTGSVVLTKTDSDTNKVLAGATFDLYKADGTEVKTGLTTGADGTVTVDGLKPGDYYFVETAAPAGYVLNDSKLNFTVELQTTAKVATASATNAEKTGSVVLTKTDSDTNKVLAGATFDLYKADGTKIQTGVKTGEDGTVTVDGLKPGDYYFVETKAPAGYVKSGAKWVFTVDLQTTAKVANVSVTNDEITGSVVLTKTDGATGKTLAGAVFSLYKADGTKIQSGLKTGADGKVTVDGLKPGDYYFQETQSPKGYRLNAAKLKFTIELQVKSIDATVNAKNDKIPAGAQQSSGESPLAKTGTAIAGVAGVAVVLAFLGLGSVLARSRYSTRKH</sequence>
<feature type="transmembrane region" description="Helical" evidence="8">
    <location>
        <begin position="1431"/>
        <end position="1452"/>
    </location>
</feature>
<dbReference type="SUPFAM" id="SSF49478">
    <property type="entry name" value="Cna protein B-type domain"/>
    <property type="match status" value="5"/>
</dbReference>
<feature type="domain" description="Collagen binding" evidence="10">
    <location>
        <begin position="211"/>
        <end position="338"/>
    </location>
</feature>
<keyword evidence="4" id="KW-0964">Secreted</keyword>
<dbReference type="InterPro" id="IPR013783">
    <property type="entry name" value="Ig-like_fold"/>
</dbReference>
<dbReference type="InterPro" id="IPR041033">
    <property type="entry name" value="SpaA_PFL_dom_1"/>
</dbReference>
<feature type="compositionally biased region" description="Polar residues" evidence="7">
    <location>
        <begin position="596"/>
        <end position="631"/>
    </location>
</feature>
<keyword evidence="3" id="KW-0134">Cell wall</keyword>
<evidence type="ECO:0000259" key="12">
    <source>
        <dbReference type="Pfam" id="PF17961"/>
    </source>
</evidence>
<gene>
    <name evidence="15" type="ORF">QN062_05675</name>
    <name evidence="14" type="ORF">QN216_10285</name>
    <name evidence="13" type="ORF">QN217_00185</name>
</gene>
<evidence type="ECO:0000256" key="4">
    <source>
        <dbReference type="ARBA" id="ARBA00022525"/>
    </source>
</evidence>
<name>A0AB39UD00_9BIFI</name>
<keyword evidence="8" id="KW-0472">Membrane</keyword>
<dbReference type="RefSeq" id="WP_369340879.1">
    <property type="nucleotide sequence ID" value="NZ_CP129675.1"/>
</dbReference>
<feature type="domain" description="SDR-like Ig" evidence="12">
    <location>
        <begin position="84"/>
        <end position="177"/>
    </location>
</feature>
<dbReference type="GO" id="GO:0005518">
    <property type="term" value="F:collagen binding"/>
    <property type="evidence" value="ECO:0007669"/>
    <property type="project" value="InterPro"/>
</dbReference>
<evidence type="ECO:0000256" key="5">
    <source>
        <dbReference type="ARBA" id="ARBA00022729"/>
    </source>
</evidence>
<feature type="domain" description="SpaA-like prealbumin fold" evidence="11">
    <location>
        <begin position="1320"/>
        <end position="1408"/>
    </location>
</feature>
<dbReference type="Gene3D" id="2.60.40.10">
    <property type="entry name" value="Immunoglobulins"/>
    <property type="match status" value="5"/>
</dbReference>
<evidence type="ECO:0000256" key="6">
    <source>
        <dbReference type="ARBA" id="ARBA00023088"/>
    </source>
</evidence>
<comment type="subcellular location">
    <subcellularLocation>
        <location evidence="1">Secreted</location>
        <location evidence="1">Cell wall</location>
        <topology evidence="1">Peptidoglycan-anchor</topology>
    </subcellularLocation>
</comment>
<evidence type="ECO:0000256" key="3">
    <source>
        <dbReference type="ARBA" id="ARBA00022512"/>
    </source>
</evidence>
<dbReference type="PANTHER" id="PTHR36108">
    <property type="entry name" value="COLOSSIN-B-RELATED"/>
    <property type="match status" value="1"/>
</dbReference>
<dbReference type="InterPro" id="IPR008456">
    <property type="entry name" value="Collagen-bd_dom"/>
</dbReference>
<feature type="chain" id="PRO_5044175351" evidence="9">
    <location>
        <begin position="40"/>
        <end position="1461"/>
    </location>
</feature>
<dbReference type="Pfam" id="PF05737">
    <property type="entry name" value="Collagen_bind"/>
    <property type="match status" value="4"/>
</dbReference>
<evidence type="ECO:0000313" key="13">
    <source>
        <dbReference type="EMBL" id="XDS46618.1"/>
    </source>
</evidence>
<evidence type="ECO:0000256" key="1">
    <source>
        <dbReference type="ARBA" id="ARBA00004168"/>
    </source>
</evidence>
<feature type="domain" description="SpaA-like prealbumin fold" evidence="11">
    <location>
        <begin position="920"/>
        <end position="1000"/>
    </location>
</feature>
<dbReference type="Pfam" id="PF17961">
    <property type="entry name" value="Big_8"/>
    <property type="match status" value="1"/>
</dbReference>
<evidence type="ECO:0000256" key="7">
    <source>
        <dbReference type="SAM" id="MobiDB-lite"/>
    </source>
</evidence>
<dbReference type="PANTHER" id="PTHR36108:SF13">
    <property type="entry name" value="COLOSSIN-B-RELATED"/>
    <property type="match status" value="1"/>
</dbReference>
<dbReference type="InterPro" id="IPR041171">
    <property type="entry name" value="SDR_Ig"/>
</dbReference>
<feature type="domain" description="Collagen binding" evidence="10">
    <location>
        <begin position="762"/>
        <end position="899"/>
    </location>
</feature>
<keyword evidence="8" id="KW-1133">Transmembrane helix</keyword>
<keyword evidence="5 9" id="KW-0732">Signal</keyword>
<evidence type="ECO:0000256" key="8">
    <source>
        <dbReference type="SAM" id="Phobius"/>
    </source>
</evidence>